<gene>
    <name evidence="1" type="ORF">PIB30_094973</name>
</gene>
<protein>
    <submittedName>
        <fullName evidence="1">Uncharacterized protein</fullName>
    </submittedName>
</protein>
<evidence type="ECO:0000313" key="2">
    <source>
        <dbReference type="Proteomes" id="UP001341840"/>
    </source>
</evidence>
<reference evidence="1 2" key="1">
    <citation type="journal article" date="2023" name="Plants (Basel)">
        <title>Bridging the Gap: Combining Genomics and Transcriptomics Approaches to Understand Stylosanthes scabra, an Orphan Legume from the Brazilian Caatinga.</title>
        <authorList>
            <person name="Ferreira-Neto J.R.C."/>
            <person name="da Silva M.D."/>
            <person name="Binneck E."/>
            <person name="de Melo N.F."/>
            <person name="da Silva R.H."/>
            <person name="de Melo A.L.T.M."/>
            <person name="Pandolfi V."/>
            <person name="Bustamante F.O."/>
            <person name="Brasileiro-Vidal A.C."/>
            <person name="Benko-Iseppon A.M."/>
        </authorList>
    </citation>
    <scope>NUCLEOTIDE SEQUENCE [LARGE SCALE GENOMIC DNA]</scope>
    <source>
        <tissue evidence="1">Leaves</tissue>
    </source>
</reference>
<dbReference type="Proteomes" id="UP001341840">
    <property type="component" value="Unassembled WGS sequence"/>
</dbReference>
<name>A0ABU6XVB5_9FABA</name>
<proteinExistence type="predicted"/>
<dbReference type="EMBL" id="JASCZI010213585">
    <property type="protein sequence ID" value="MED6201435.1"/>
    <property type="molecule type" value="Genomic_DNA"/>
</dbReference>
<keyword evidence="2" id="KW-1185">Reference proteome</keyword>
<feature type="non-terminal residue" evidence="1">
    <location>
        <position position="1"/>
    </location>
</feature>
<sequence length="84" mass="9472">VYEGSRGLELGLRQQWTIGSSKCLWDLCFHVGQRLTSRLTVVYDRGRLIGPPGKYERWSSGASTGLVGNGYYNRSDEFIIACRI</sequence>
<comment type="caution">
    <text evidence="1">The sequence shown here is derived from an EMBL/GenBank/DDBJ whole genome shotgun (WGS) entry which is preliminary data.</text>
</comment>
<accession>A0ABU6XVB5</accession>
<organism evidence="1 2">
    <name type="scientific">Stylosanthes scabra</name>
    <dbReference type="NCBI Taxonomy" id="79078"/>
    <lineage>
        <taxon>Eukaryota</taxon>
        <taxon>Viridiplantae</taxon>
        <taxon>Streptophyta</taxon>
        <taxon>Embryophyta</taxon>
        <taxon>Tracheophyta</taxon>
        <taxon>Spermatophyta</taxon>
        <taxon>Magnoliopsida</taxon>
        <taxon>eudicotyledons</taxon>
        <taxon>Gunneridae</taxon>
        <taxon>Pentapetalae</taxon>
        <taxon>rosids</taxon>
        <taxon>fabids</taxon>
        <taxon>Fabales</taxon>
        <taxon>Fabaceae</taxon>
        <taxon>Papilionoideae</taxon>
        <taxon>50 kb inversion clade</taxon>
        <taxon>dalbergioids sensu lato</taxon>
        <taxon>Dalbergieae</taxon>
        <taxon>Pterocarpus clade</taxon>
        <taxon>Stylosanthes</taxon>
    </lineage>
</organism>
<evidence type="ECO:0000313" key="1">
    <source>
        <dbReference type="EMBL" id="MED6201435.1"/>
    </source>
</evidence>